<evidence type="ECO:0000313" key="2">
    <source>
        <dbReference type="EMBL" id="TCK61713.1"/>
    </source>
</evidence>
<feature type="transmembrane region" description="Helical" evidence="1">
    <location>
        <begin position="42"/>
        <end position="61"/>
    </location>
</feature>
<protein>
    <submittedName>
        <fullName evidence="2">Uncharacterized protein</fullName>
    </submittedName>
</protein>
<evidence type="ECO:0000313" key="3">
    <source>
        <dbReference type="Proteomes" id="UP000294614"/>
    </source>
</evidence>
<evidence type="ECO:0000256" key="1">
    <source>
        <dbReference type="SAM" id="Phobius"/>
    </source>
</evidence>
<dbReference type="Proteomes" id="UP000294614">
    <property type="component" value="Unassembled WGS sequence"/>
</dbReference>
<dbReference type="EMBL" id="SMGG01000003">
    <property type="protein sequence ID" value="TCK61713.1"/>
    <property type="molecule type" value="Genomic_DNA"/>
</dbReference>
<keyword evidence="1" id="KW-1133">Transmembrane helix</keyword>
<accession>A0A4R1KCL9</accession>
<gene>
    <name evidence="2" type="ORF">C8D98_0219</name>
</gene>
<feature type="transmembrane region" description="Helical" evidence="1">
    <location>
        <begin position="100"/>
        <end position="116"/>
    </location>
</feature>
<reference evidence="2 3" key="1">
    <citation type="submission" date="2019-03" db="EMBL/GenBank/DDBJ databases">
        <title>Genomic Encyclopedia of Type Strains, Phase IV (KMG-IV): sequencing the most valuable type-strain genomes for metagenomic binning, comparative biology and taxonomic classification.</title>
        <authorList>
            <person name="Goeker M."/>
        </authorList>
    </citation>
    <scope>NUCLEOTIDE SEQUENCE [LARGE SCALE GENOMIC DNA]</scope>
    <source>
        <strain evidence="2 3">DSM 24984</strain>
    </source>
</reference>
<keyword evidence="1" id="KW-0472">Membrane</keyword>
<feature type="transmembrane region" description="Helical" evidence="1">
    <location>
        <begin position="12"/>
        <end position="36"/>
    </location>
</feature>
<comment type="caution">
    <text evidence="2">The sequence shown here is derived from an EMBL/GenBank/DDBJ whole genome shotgun (WGS) entry which is preliminary data.</text>
</comment>
<keyword evidence="3" id="KW-1185">Reference proteome</keyword>
<sequence length="167" mass="18541">MTLSRFFGFYSNPLLTVCVAFASIPFWVPLAAMFTADADSKLMILTAVLSLTAKIASKRLVNASVFSADSPFSNLLTLFLGTVAVLVLLVYGASGQEADIAIAAICISLLFLMFFNRIRQSVRWTNSLLYLLIFFLWLGFLNGMGNTYAFCAVALYFMLFFRRFSIA</sequence>
<dbReference type="AlphaFoldDB" id="A0A4R1KCL9"/>
<organism evidence="2 3">
    <name type="scientific">Seleniivibrio woodruffii</name>
    <dbReference type="NCBI Taxonomy" id="1078050"/>
    <lineage>
        <taxon>Bacteria</taxon>
        <taxon>Pseudomonadati</taxon>
        <taxon>Deferribacterota</taxon>
        <taxon>Deferribacteres</taxon>
        <taxon>Deferribacterales</taxon>
        <taxon>Geovibrionaceae</taxon>
        <taxon>Seleniivibrio</taxon>
    </lineage>
</organism>
<keyword evidence="1" id="KW-0812">Transmembrane</keyword>
<feature type="transmembrane region" description="Helical" evidence="1">
    <location>
        <begin position="128"/>
        <end position="161"/>
    </location>
</feature>
<dbReference type="RefSeq" id="WP_165871136.1">
    <property type="nucleotide sequence ID" value="NZ_JAJUHT010000003.1"/>
</dbReference>
<proteinExistence type="predicted"/>
<feature type="transmembrane region" description="Helical" evidence="1">
    <location>
        <begin position="73"/>
        <end position="94"/>
    </location>
</feature>
<name>A0A4R1KCL9_9BACT</name>